<sequence length="145" mass="16032">MGDMDPATRALMNYISYAAVATLAEEEIRLNFGADQRVLMTRFRKGPEYALAAAEFVTTADLTAVQAFTIYGPDACVKTEYDDVDGSRGNEANFRLSSHPMPGFIPTPYIGPRRQPPPSSSPHHSQPQMDMDMYSCYLSTLRIGT</sequence>
<reference evidence="2 3" key="1">
    <citation type="journal article" date="2014" name="BMC Genomics">
        <title>Comparative genome sequencing reveals chemotype-specific gene clusters in the toxigenic black mold Stachybotrys.</title>
        <authorList>
            <person name="Semeiks J."/>
            <person name="Borek D."/>
            <person name="Otwinowski Z."/>
            <person name="Grishin N.V."/>
        </authorList>
    </citation>
    <scope>NUCLEOTIDE SEQUENCE [LARGE SCALE GENOMIC DNA]</scope>
    <source>
        <strain evidence="3">CBS 109288 / IBT 7711</strain>
    </source>
</reference>
<accession>A0A084B7N9</accession>
<dbReference type="Proteomes" id="UP000028045">
    <property type="component" value="Unassembled WGS sequence"/>
</dbReference>
<feature type="region of interest" description="Disordered" evidence="1">
    <location>
        <begin position="89"/>
        <end position="129"/>
    </location>
</feature>
<protein>
    <submittedName>
        <fullName evidence="2">Uncharacterized protein</fullName>
    </submittedName>
</protein>
<evidence type="ECO:0000313" key="3">
    <source>
        <dbReference type="Proteomes" id="UP000028045"/>
    </source>
</evidence>
<proteinExistence type="predicted"/>
<dbReference type="EMBL" id="KL647821">
    <property type="protein sequence ID" value="KEY73568.1"/>
    <property type="molecule type" value="Genomic_DNA"/>
</dbReference>
<name>A0A084B7N9_STACB</name>
<gene>
    <name evidence="2" type="ORF">S7711_10137</name>
</gene>
<keyword evidence="3" id="KW-1185">Reference proteome</keyword>
<organism evidence="2 3">
    <name type="scientific">Stachybotrys chartarum (strain CBS 109288 / IBT 7711)</name>
    <name type="common">Toxic black mold</name>
    <name type="synonym">Stilbospora chartarum</name>
    <dbReference type="NCBI Taxonomy" id="1280523"/>
    <lineage>
        <taxon>Eukaryota</taxon>
        <taxon>Fungi</taxon>
        <taxon>Dikarya</taxon>
        <taxon>Ascomycota</taxon>
        <taxon>Pezizomycotina</taxon>
        <taxon>Sordariomycetes</taxon>
        <taxon>Hypocreomycetidae</taxon>
        <taxon>Hypocreales</taxon>
        <taxon>Stachybotryaceae</taxon>
        <taxon>Stachybotrys</taxon>
    </lineage>
</organism>
<dbReference type="OrthoDB" id="435881at2759"/>
<dbReference type="AlphaFoldDB" id="A0A084B7N9"/>
<evidence type="ECO:0000256" key="1">
    <source>
        <dbReference type="SAM" id="MobiDB-lite"/>
    </source>
</evidence>
<evidence type="ECO:0000313" key="2">
    <source>
        <dbReference type="EMBL" id="KEY73568.1"/>
    </source>
</evidence>
<dbReference type="HOGENOM" id="CLU_1788074_0_0_1"/>